<sequence>MSKVLILGGTAWLGRELARQAAARGDEVVCLARGAGGGVPAGAQLIKADRERPDAYDQVAATDWDLVIDVSRQPGQVRGAVRAMAERAGHWVFVSTCSVYADHSRPGVDESDGLLPALEGDVARVEQYGEGKVACEQACLDALGDRVVLARVGLIGGGGDESDRFGYWPGRFARDAGPVLVPDAADQTTQTIDVGDLAAWLLLAGDERLSGPYNVLGEEVPFGEVLELARAAAGFAGEVVPAPGEWLQEQGVEPWMGPRSLPLWLPGADYAGFMSRSVERAVADGLTRRPPAETVEQALAEERERGLDRDRKAGLTPAEEQELLAALG</sequence>
<dbReference type="RefSeq" id="WP_179755168.1">
    <property type="nucleotide sequence ID" value="NZ_JACCBU010000001.1"/>
</dbReference>
<dbReference type="Proteomes" id="UP000569914">
    <property type="component" value="Unassembled WGS sequence"/>
</dbReference>
<dbReference type="Gene3D" id="3.40.50.720">
    <property type="entry name" value="NAD(P)-binding Rossmann-like Domain"/>
    <property type="match status" value="1"/>
</dbReference>
<protein>
    <submittedName>
        <fullName evidence="2">Nucleoside-diphosphate-sugar epimerase</fullName>
    </submittedName>
</protein>
<organism evidence="2 3">
    <name type="scientific">Microlunatus parietis</name>
    <dbReference type="NCBI Taxonomy" id="682979"/>
    <lineage>
        <taxon>Bacteria</taxon>
        <taxon>Bacillati</taxon>
        <taxon>Actinomycetota</taxon>
        <taxon>Actinomycetes</taxon>
        <taxon>Propionibacteriales</taxon>
        <taxon>Propionibacteriaceae</taxon>
        <taxon>Microlunatus</taxon>
    </lineage>
</organism>
<gene>
    <name evidence="2" type="ORF">BKA15_004903</name>
</gene>
<feature type="compositionally biased region" description="Basic and acidic residues" evidence="1">
    <location>
        <begin position="300"/>
        <end position="313"/>
    </location>
</feature>
<dbReference type="InterPro" id="IPR036291">
    <property type="entry name" value="NAD(P)-bd_dom_sf"/>
</dbReference>
<comment type="caution">
    <text evidence="2">The sequence shown here is derived from an EMBL/GenBank/DDBJ whole genome shotgun (WGS) entry which is preliminary data.</text>
</comment>
<dbReference type="SUPFAM" id="SSF51735">
    <property type="entry name" value="NAD(P)-binding Rossmann-fold domains"/>
    <property type="match status" value="1"/>
</dbReference>
<dbReference type="AlphaFoldDB" id="A0A7Y9LB66"/>
<dbReference type="PANTHER" id="PTHR48079:SF6">
    <property type="entry name" value="NAD(P)-BINDING DOMAIN-CONTAINING PROTEIN-RELATED"/>
    <property type="match status" value="1"/>
</dbReference>
<dbReference type="PANTHER" id="PTHR48079">
    <property type="entry name" value="PROTEIN YEEZ"/>
    <property type="match status" value="1"/>
</dbReference>
<dbReference type="InterPro" id="IPR051783">
    <property type="entry name" value="NAD(P)-dependent_oxidoreduct"/>
</dbReference>
<reference evidence="2 3" key="1">
    <citation type="submission" date="2020-07" db="EMBL/GenBank/DDBJ databases">
        <title>Sequencing the genomes of 1000 actinobacteria strains.</title>
        <authorList>
            <person name="Klenk H.-P."/>
        </authorList>
    </citation>
    <scope>NUCLEOTIDE SEQUENCE [LARGE SCALE GENOMIC DNA]</scope>
    <source>
        <strain evidence="2 3">DSM 22083</strain>
    </source>
</reference>
<evidence type="ECO:0000313" key="2">
    <source>
        <dbReference type="EMBL" id="NYE73574.1"/>
    </source>
</evidence>
<evidence type="ECO:0000256" key="1">
    <source>
        <dbReference type="SAM" id="MobiDB-lite"/>
    </source>
</evidence>
<dbReference type="GO" id="GO:0005737">
    <property type="term" value="C:cytoplasm"/>
    <property type="evidence" value="ECO:0007669"/>
    <property type="project" value="TreeGrafter"/>
</dbReference>
<feature type="region of interest" description="Disordered" evidence="1">
    <location>
        <begin position="289"/>
        <end position="328"/>
    </location>
</feature>
<accession>A0A7Y9LB66</accession>
<dbReference type="EMBL" id="JACCBU010000001">
    <property type="protein sequence ID" value="NYE73574.1"/>
    <property type="molecule type" value="Genomic_DNA"/>
</dbReference>
<keyword evidence="3" id="KW-1185">Reference proteome</keyword>
<dbReference type="GO" id="GO:0004029">
    <property type="term" value="F:aldehyde dehydrogenase (NAD+) activity"/>
    <property type="evidence" value="ECO:0007669"/>
    <property type="project" value="TreeGrafter"/>
</dbReference>
<evidence type="ECO:0000313" key="3">
    <source>
        <dbReference type="Proteomes" id="UP000569914"/>
    </source>
</evidence>
<name>A0A7Y9LB66_9ACTN</name>
<proteinExistence type="predicted"/>